<sequence>MVRLLITGSPGVGKTTVAVELSKVFNAVLVDINDVIKPLLRWDPKLLTNYVIDEGKARELIAKKLSGLQSYIIDTVAINLIDRSLIDWCVVLRLNPTELMRRLLMRNWPRCKVVENVLAEVVGSSLSMAIDLFGRDKVIEVDTTGRDVQDIVKYIVNHVSSGNGVIGVVDWLDLLDTDFLVSLSREMDECQA</sequence>
<accession>E1QSZ4</accession>
<dbReference type="AlphaFoldDB" id="E1QSZ4"/>
<dbReference type="GO" id="GO:0006364">
    <property type="term" value="P:rRNA processing"/>
    <property type="evidence" value="ECO:0007669"/>
    <property type="project" value="UniProtKB-KW"/>
</dbReference>
<dbReference type="Gene3D" id="3.40.50.300">
    <property type="entry name" value="P-loop containing nucleotide triphosphate hydrolases"/>
    <property type="match status" value="1"/>
</dbReference>
<evidence type="ECO:0008006" key="9">
    <source>
        <dbReference type="Google" id="ProtNLM"/>
    </source>
</evidence>
<dbReference type="eggNOG" id="arCOG01038">
    <property type="taxonomic scope" value="Archaea"/>
</dbReference>
<evidence type="ECO:0000256" key="3">
    <source>
        <dbReference type="ARBA" id="ARBA00022679"/>
    </source>
</evidence>
<dbReference type="KEGG" id="vdi:Vdis_1475"/>
<reference evidence="7 8" key="1">
    <citation type="journal article" date="2010" name="Stand. Genomic Sci.">
        <title>Complete genome sequence of Vulcanisaeta distributa type strain (IC-017).</title>
        <authorList>
            <person name="Mavromatis K."/>
            <person name="Sikorski J."/>
            <person name="Pabst E."/>
            <person name="Teshima H."/>
            <person name="Lapidus A."/>
            <person name="Lucas S."/>
            <person name="Nolan M."/>
            <person name="Glavina Del Rio T."/>
            <person name="Cheng J.F."/>
            <person name="Bruce D."/>
            <person name="Goodwin L."/>
            <person name="Pitluck S."/>
            <person name="Liolios K."/>
            <person name="Ivanova N."/>
            <person name="Mikhailova N."/>
            <person name="Pati A."/>
            <person name="Chen A."/>
            <person name="Palaniappan K."/>
            <person name="Land M."/>
            <person name="Hauser L."/>
            <person name="Chang Y.J."/>
            <person name="Jeffries C.D."/>
            <person name="Rohde M."/>
            <person name="Spring S."/>
            <person name="Goker M."/>
            <person name="Wirth R."/>
            <person name="Woyke T."/>
            <person name="Bristow J."/>
            <person name="Eisen J.A."/>
            <person name="Markowitz V."/>
            <person name="Hugenholtz P."/>
            <person name="Klenk H.P."/>
            <person name="Kyrpides N.C."/>
        </authorList>
    </citation>
    <scope>NUCLEOTIDE SEQUENCE [LARGE SCALE GENOMIC DNA]</scope>
    <source>
        <strain evidence="8">DSM 14429 / JCM 11212 / NBRC 100878 / IC-017</strain>
    </source>
</reference>
<gene>
    <name evidence="7" type="ordered locus">Vdis_1475</name>
</gene>
<dbReference type="GO" id="GO:0005524">
    <property type="term" value="F:ATP binding"/>
    <property type="evidence" value="ECO:0007669"/>
    <property type="project" value="UniProtKB-KW"/>
</dbReference>
<evidence type="ECO:0000256" key="2">
    <source>
        <dbReference type="ARBA" id="ARBA00022552"/>
    </source>
</evidence>
<dbReference type="InterPro" id="IPR027417">
    <property type="entry name" value="P-loop_NTPase"/>
</dbReference>
<dbReference type="GeneID" id="9752411"/>
<keyword evidence="4" id="KW-0547">Nucleotide-binding</keyword>
<keyword evidence="6" id="KW-0067">ATP-binding</keyword>
<evidence type="ECO:0000256" key="1">
    <source>
        <dbReference type="ARBA" id="ARBA00022517"/>
    </source>
</evidence>
<dbReference type="OrthoDB" id="8730at2157"/>
<dbReference type="Proteomes" id="UP000006681">
    <property type="component" value="Chromosome"/>
</dbReference>
<keyword evidence="2" id="KW-0698">rRNA processing</keyword>
<dbReference type="RefSeq" id="WP_013336586.1">
    <property type="nucleotide sequence ID" value="NC_014537.1"/>
</dbReference>
<keyword evidence="1" id="KW-0690">Ribosome biogenesis</keyword>
<dbReference type="GO" id="GO:0016887">
    <property type="term" value="F:ATP hydrolysis activity"/>
    <property type="evidence" value="ECO:0007669"/>
    <property type="project" value="InterPro"/>
</dbReference>
<dbReference type="SUPFAM" id="SSF52540">
    <property type="entry name" value="P-loop containing nucleoside triphosphate hydrolases"/>
    <property type="match status" value="1"/>
</dbReference>
<dbReference type="PANTHER" id="PTHR12595">
    <property type="entry name" value="POS9-ACTIVATING FACTOR FAP7-RELATED"/>
    <property type="match status" value="1"/>
</dbReference>
<organism evidence="7 8">
    <name type="scientific">Vulcanisaeta distributa (strain DSM 14429 / JCM 11212 / NBRC 100878 / IC-017)</name>
    <dbReference type="NCBI Taxonomy" id="572478"/>
    <lineage>
        <taxon>Archaea</taxon>
        <taxon>Thermoproteota</taxon>
        <taxon>Thermoprotei</taxon>
        <taxon>Thermoproteales</taxon>
        <taxon>Thermoproteaceae</taxon>
        <taxon>Vulcanisaeta</taxon>
    </lineage>
</organism>
<keyword evidence="3" id="KW-0808">Transferase</keyword>
<dbReference type="HOGENOM" id="CLU_079096_0_0_2"/>
<dbReference type="STRING" id="572478.Vdis_1475"/>
<dbReference type="GO" id="GO:0004017">
    <property type="term" value="F:AMP kinase activity"/>
    <property type="evidence" value="ECO:0007669"/>
    <property type="project" value="InterPro"/>
</dbReference>
<evidence type="ECO:0000256" key="4">
    <source>
        <dbReference type="ARBA" id="ARBA00022741"/>
    </source>
</evidence>
<evidence type="ECO:0000313" key="8">
    <source>
        <dbReference type="Proteomes" id="UP000006681"/>
    </source>
</evidence>
<dbReference type="PANTHER" id="PTHR12595:SF0">
    <property type="entry name" value="ADENYLATE KINASE ISOENZYME 6"/>
    <property type="match status" value="1"/>
</dbReference>
<keyword evidence="5" id="KW-0418">Kinase</keyword>
<dbReference type="EMBL" id="CP002100">
    <property type="protein sequence ID" value="ADN50861.1"/>
    <property type="molecule type" value="Genomic_DNA"/>
</dbReference>
<evidence type="ECO:0000256" key="5">
    <source>
        <dbReference type="ARBA" id="ARBA00022777"/>
    </source>
</evidence>
<evidence type="ECO:0000313" key="7">
    <source>
        <dbReference type="EMBL" id="ADN50861.1"/>
    </source>
</evidence>
<keyword evidence="8" id="KW-1185">Reference proteome</keyword>
<protein>
    <recommendedName>
        <fullName evidence="9">Adenylate kinase</fullName>
    </recommendedName>
</protein>
<dbReference type="Pfam" id="PF13238">
    <property type="entry name" value="AAA_18"/>
    <property type="match status" value="1"/>
</dbReference>
<proteinExistence type="predicted"/>
<reference evidence="8" key="2">
    <citation type="journal article" date="2010" name="Stand. Genomic Sci.">
        <title>Complete genome sequence of Vulcanisaeta distributa type strain (IC-017T).</title>
        <authorList>
            <person name="Mavromatis K."/>
            <person name="Sikorski J."/>
            <person name="Pabst E."/>
            <person name="Teshima H."/>
            <person name="Lapidus A."/>
            <person name="Lucas S."/>
            <person name="Nolan M."/>
            <person name="Glavina Del Rio T."/>
            <person name="Cheng J."/>
            <person name="Bruce D."/>
            <person name="Goodwin L."/>
            <person name="Pitluck S."/>
            <person name="Liolios K."/>
            <person name="Ivanova N."/>
            <person name="Mikhailova N."/>
            <person name="Pati A."/>
            <person name="Chen A."/>
            <person name="Palaniappan K."/>
            <person name="Land M."/>
            <person name="Hauser L."/>
            <person name="Chang Y."/>
            <person name="Jeffries C."/>
            <person name="Rohde M."/>
            <person name="Spring S."/>
            <person name="Goker M."/>
            <person name="Wirth R."/>
            <person name="Woyke T."/>
            <person name="Bristow J."/>
            <person name="Eisen J."/>
            <person name="Markowitz V."/>
            <person name="Hugenholtz P."/>
            <person name="Klenk H."/>
            <person name="Kyrpides N."/>
        </authorList>
    </citation>
    <scope>NUCLEOTIDE SEQUENCE [LARGE SCALE GENOMIC DNA]</scope>
    <source>
        <strain evidence="8">DSM 14429 / JCM 11212 / NBRC 100878 / IC-017</strain>
    </source>
</reference>
<evidence type="ECO:0000256" key="6">
    <source>
        <dbReference type="ARBA" id="ARBA00022840"/>
    </source>
</evidence>
<dbReference type="InterPro" id="IPR020618">
    <property type="entry name" value="Adenyl_kinase_AK6"/>
</dbReference>
<name>E1QSZ4_VULDI</name>